<protein>
    <submittedName>
        <fullName evidence="7">2-hydroxyacid dehydrogenase</fullName>
        <ecNumber evidence="7">1.1.1.28</ecNumber>
    </submittedName>
</protein>
<dbReference type="Gene3D" id="3.40.50.720">
    <property type="entry name" value="NAD(P)-binding Rossmann-like Domain"/>
    <property type="match status" value="2"/>
</dbReference>
<comment type="caution">
    <text evidence="7">The sequence shown here is derived from an EMBL/GenBank/DDBJ whole genome shotgun (WGS) entry which is preliminary data.</text>
</comment>
<organism evidence="7 8">
    <name type="scientific">Aquincola agrisoli</name>
    <dbReference type="NCBI Taxonomy" id="3119538"/>
    <lineage>
        <taxon>Bacteria</taxon>
        <taxon>Pseudomonadati</taxon>
        <taxon>Pseudomonadota</taxon>
        <taxon>Betaproteobacteria</taxon>
        <taxon>Burkholderiales</taxon>
        <taxon>Sphaerotilaceae</taxon>
        <taxon>Aquincola</taxon>
    </lineage>
</organism>
<evidence type="ECO:0000256" key="2">
    <source>
        <dbReference type="ARBA" id="ARBA00023002"/>
    </source>
</evidence>
<evidence type="ECO:0000259" key="6">
    <source>
        <dbReference type="Pfam" id="PF02826"/>
    </source>
</evidence>
<comment type="similarity">
    <text evidence="1 4">Belongs to the D-isomer specific 2-hydroxyacid dehydrogenase family.</text>
</comment>
<evidence type="ECO:0000259" key="5">
    <source>
        <dbReference type="Pfam" id="PF00389"/>
    </source>
</evidence>
<keyword evidence="8" id="KW-1185">Reference proteome</keyword>
<dbReference type="InterPro" id="IPR006139">
    <property type="entry name" value="D-isomer_2_OHA_DH_cat_dom"/>
</dbReference>
<dbReference type="PROSITE" id="PS00065">
    <property type="entry name" value="D_2_HYDROXYACID_DH_1"/>
    <property type="match status" value="1"/>
</dbReference>
<dbReference type="AlphaFoldDB" id="A0AAW9QLA1"/>
<dbReference type="InterPro" id="IPR006140">
    <property type="entry name" value="D-isomer_DH_NAD-bd"/>
</dbReference>
<sequence length="335" mass="35849">MKLAVFSTQRYDRAFLDEANRRRAAPHAATYFEAPLDAATAPLAAGFDAVCIFVNDHADAAVLQVLAQGGTRLVALRCTGFNNVDLEAAARLGLRVVRVVDYSPHSVAEHAVALILALNRKIHRAYNRTRDANFALDGLMGFDLHGKTVGVIGTGKIGRVFARIMHGFGCTVLGHDPFVSPEFEALGGRYVGIGELGARADVISLHCPLTPATRYIVNAGMLATLKPGALLVNTSRGGLVDTEAAIEALKSGRLGGLGLDVYEQEADLFFRDLSSTIIPDDVIQRLTSFPNVIVTGHQAFFTREAISTICETTMASLDAFEAGRPLADEIAFSPP</sequence>
<dbReference type="Pfam" id="PF02826">
    <property type="entry name" value="2-Hacid_dh_C"/>
    <property type="match status" value="1"/>
</dbReference>
<feature type="domain" description="D-isomer specific 2-hydroxyacid dehydrogenase catalytic" evidence="5">
    <location>
        <begin position="6"/>
        <end position="329"/>
    </location>
</feature>
<dbReference type="PANTHER" id="PTHR43026">
    <property type="entry name" value="2-HYDROXYACID DEHYDROGENASE HOMOLOG 1-RELATED"/>
    <property type="match status" value="1"/>
</dbReference>
<dbReference type="InterPro" id="IPR036291">
    <property type="entry name" value="NAD(P)-bd_dom_sf"/>
</dbReference>
<dbReference type="InterPro" id="IPR029753">
    <property type="entry name" value="D-isomer_DH_CS"/>
</dbReference>
<proteinExistence type="inferred from homology"/>
<evidence type="ECO:0000256" key="3">
    <source>
        <dbReference type="ARBA" id="ARBA00023027"/>
    </source>
</evidence>
<dbReference type="InterPro" id="IPR029752">
    <property type="entry name" value="D-isomer_DH_CS1"/>
</dbReference>
<accession>A0AAW9QLA1</accession>
<name>A0AAW9QLA1_9BURK</name>
<reference evidence="7 8" key="1">
    <citation type="submission" date="2024-02" db="EMBL/GenBank/DDBJ databases">
        <title>Genome sequence of Aquincola sp. MAHUQ-54.</title>
        <authorList>
            <person name="Huq M.A."/>
        </authorList>
    </citation>
    <scope>NUCLEOTIDE SEQUENCE [LARGE SCALE GENOMIC DNA]</scope>
    <source>
        <strain evidence="7 8">MAHUQ-54</strain>
    </source>
</reference>
<dbReference type="PROSITE" id="PS00671">
    <property type="entry name" value="D_2_HYDROXYACID_DH_3"/>
    <property type="match status" value="1"/>
</dbReference>
<dbReference type="SUPFAM" id="SSF51735">
    <property type="entry name" value="NAD(P)-binding Rossmann-fold domains"/>
    <property type="match status" value="1"/>
</dbReference>
<evidence type="ECO:0000256" key="4">
    <source>
        <dbReference type="RuleBase" id="RU003719"/>
    </source>
</evidence>
<dbReference type="EMBL" id="JAZIBG010000031">
    <property type="protein sequence ID" value="MEF7615385.1"/>
    <property type="molecule type" value="Genomic_DNA"/>
</dbReference>
<dbReference type="GO" id="GO:0008720">
    <property type="term" value="F:D-lactate dehydrogenase (NAD+) activity"/>
    <property type="evidence" value="ECO:0007669"/>
    <property type="project" value="UniProtKB-EC"/>
</dbReference>
<keyword evidence="2 4" id="KW-0560">Oxidoreductase</keyword>
<keyword evidence="3" id="KW-0520">NAD</keyword>
<dbReference type="PANTHER" id="PTHR43026:SF1">
    <property type="entry name" value="2-HYDROXYACID DEHYDROGENASE HOMOLOG 1-RELATED"/>
    <property type="match status" value="1"/>
</dbReference>
<dbReference type="RefSeq" id="WP_332290637.1">
    <property type="nucleotide sequence ID" value="NZ_JAZIBG010000031.1"/>
</dbReference>
<dbReference type="InterPro" id="IPR058205">
    <property type="entry name" value="D-LDH-like"/>
</dbReference>
<evidence type="ECO:0000256" key="1">
    <source>
        <dbReference type="ARBA" id="ARBA00005854"/>
    </source>
</evidence>
<gene>
    <name evidence="7" type="ORF">V4F39_15810</name>
</gene>
<dbReference type="EC" id="1.1.1.28" evidence="7"/>
<dbReference type="GO" id="GO:0051287">
    <property type="term" value="F:NAD binding"/>
    <property type="evidence" value="ECO:0007669"/>
    <property type="project" value="InterPro"/>
</dbReference>
<dbReference type="Proteomes" id="UP001336250">
    <property type="component" value="Unassembled WGS sequence"/>
</dbReference>
<evidence type="ECO:0000313" key="7">
    <source>
        <dbReference type="EMBL" id="MEF7615385.1"/>
    </source>
</evidence>
<evidence type="ECO:0000313" key="8">
    <source>
        <dbReference type="Proteomes" id="UP001336250"/>
    </source>
</evidence>
<feature type="domain" description="D-isomer specific 2-hydroxyacid dehydrogenase NAD-binding" evidence="6">
    <location>
        <begin position="112"/>
        <end position="299"/>
    </location>
</feature>
<dbReference type="Pfam" id="PF00389">
    <property type="entry name" value="2-Hacid_dh"/>
    <property type="match status" value="1"/>
</dbReference>
<dbReference type="CDD" id="cd12183">
    <property type="entry name" value="LDH_like_2"/>
    <property type="match status" value="1"/>
</dbReference>
<dbReference type="SUPFAM" id="SSF52283">
    <property type="entry name" value="Formate/glycerate dehydrogenase catalytic domain-like"/>
    <property type="match status" value="1"/>
</dbReference>